<sequence length="58" mass="6750">MRDRENEVGFLQRRAEEELEAAQAASHPDVVRAHYTLASLYLDRLAPNDVRDTVERLR</sequence>
<keyword evidence="2" id="KW-1185">Reference proteome</keyword>
<proteinExistence type="predicted"/>
<dbReference type="EMBL" id="JBHUDY010000001">
    <property type="protein sequence ID" value="MFD1611605.1"/>
    <property type="molecule type" value="Genomic_DNA"/>
</dbReference>
<dbReference type="Proteomes" id="UP001597115">
    <property type="component" value="Unassembled WGS sequence"/>
</dbReference>
<comment type="caution">
    <text evidence="1">The sequence shown here is derived from an EMBL/GenBank/DDBJ whole genome shotgun (WGS) entry which is preliminary data.</text>
</comment>
<accession>A0ABW4I1U9</accession>
<organism evidence="1 2">
    <name type="scientific">Sphingomonas tabacisoli</name>
    <dbReference type="NCBI Taxonomy" id="2249466"/>
    <lineage>
        <taxon>Bacteria</taxon>
        <taxon>Pseudomonadati</taxon>
        <taxon>Pseudomonadota</taxon>
        <taxon>Alphaproteobacteria</taxon>
        <taxon>Sphingomonadales</taxon>
        <taxon>Sphingomonadaceae</taxon>
        <taxon>Sphingomonas</taxon>
    </lineage>
</organism>
<name>A0ABW4I1U9_9SPHN</name>
<reference evidence="2" key="1">
    <citation type="journal article" date="2019" name="Int. J. Syst. Evol. Microbiol.">
        <title>The Global Catalogue of Microorganisms (GCM) 10K type strain sequencing project: providing services to taxonomists for standard genome sequencing and annotation.</title>
        <authorList>
            <consortium name="The Broad Institute Genomics Platform"/>
            <consortium name="The Broad Institute Genome Sequencing Center for Infectious Disease"/>
            <person name="Wu L."/>
            <person name="Ma J."/>
        </authorList>
    </citation>
    <scope>NUCLEOTIDE SEQUENCE [LARGE SCALE GENOMIC DNA]</scope>
    <source>
        <strain evidence="2">CGMCC 1.16275</strain>
    </source>
</reference>
<dbReference type="RefSeq" id="WP_380888190.1">
    <property type="nucleotide sequence ID" value="NZ_JBHUDY010000001.1"/>
</dbReference>
<gene>
    <name evidence="1" type="ORF">ACFSCW_07320</name>
</gene>
<evidence type="ECO:0000313" key="2">
    <source>
        <dbReference type="Proteomes" id="UP001597115"/>
    </source>
</evidence>
<protein>
    <submittedName>
        <fullName evidence="1">Uncharacterized protein</fullName>
    </submittedName>
</protein>
<evidence type="ECO:0000313" key="1">
    <source>
        <dbReference type="EMBL" id="MFD1611605.1"/>
    </source>
</evidence>